<reference evidence="1 2" key="1">
    <citation type="submission" date="2021-01" db="EMBL/GenBank/DDBJ databases">
        <title>Genomic Encyclopedia of Type Strains, Phase IV (KMG-IV): sequencing the most valuable type-strain genomes for metagenomic binning, comparative biology and taxonomic classification.</title>
        <authorList>
            <person name="Goeker M."/>
        </authorList>
    </citation>
    <scope>NUCLEOTIDE SEQUENCE [LARGE SCALE GENOMIC DNA]</scope>
    <source>
        <strain evidence="1 2">DSM 24834</strain>
    </source>
</reference>
<sequence length="77" mass="9442">MNILKIEEFLIQIERESKVKNYKGNKWNWEVKIAQNKNEYYGIAYERALDIQTSWIELESDDPLEEMKRICKEKMER</sequence>
<keyword evidence="2" id="KW-1185">Reference proteome</keyword>
<name>A0ABS2N8X5_9BACI</name>
<accession>A0ABS2N8X5</accession>
<evidence type="ECO:0000313" key="2">
    <source>
        <dbReference type="Proteomes" id="UP001646157"/>
    </source>
</evidence>
<proteinExistence type="predicted"/>
<organism evidence="1 2">
    <name type="scientific">Rossellomorea pakistanensis</name>
    <dbReference type="NCBI Taxonomy" id="992288"/>
    <lineage>
        <taxon>Bacteria</taxon>
        <taxon>Bacillati</taxon>
        <taxon>Bacillota</taxon>
        <taxon>Bacilli</taxon>
        <taxon>Bacillales</taxon>
        <taxon>Bacillaceae</taxon>
        <taxon>Rossellomorea</taxon>
    </lineage>
</organism>
<dbReference type="EMBL" id="JAFBDZ010000001">
    <property type="protein sequence ID" value="MBM7584288.1"/>
    <property type="molecule type" value="Genomic_DNA"/>
</dbReference>
<dbReference type="RefSeq" id="WP_205168460.1">
    <property type="nucleotide sequence ID" value="NZ_JAFBDZ010000001.1"/>
</dbReference>
<evidence type="ECO:0000313" key="1">
    <source>
        <dbReference type="EMBL" id="MBM7584288.1"/>
    </source>
</evidence>
<dbReference type="Proteomes" id="UP001646157">
    <property type="component" value="Unassembled WGS sequence"/>
</dbReference>
<comment type="caution">
    <text evidence="1">The sequence shown here is derived from an EMBL/GenBank/DDBJ whole genome shotgun (WGS) entry which is preliminary data.</text>
</comment>
<gene>
    <name evidence="1" type="ORF">JOC86_000825</name>
</gene>
<protein>
    <submittedName>
        <fullName evidence="1">Uncharacterized protein</fullName>
    </submittedName>
</protein>